<evidence type="ECO:0000313" key="2">
    <source>
        <dbReference type="Proteomes" id="UP000887159"/>
    </source>
</evidence>
<name>A0A8X6W869_TRICX</name>
<dbReference type="EMBL" id="BMAU01021390">
    <property type="protein sequence ID" value="GFY29935.1"/>
    <property type="molecule type" value="Genomic_DNA"/>
</dbReference>
<sequence>MLIEHFIIRICFKASGIYPINRNVFSIKDFIASTLITPRFQAMIPPNDHVPYSFGSTQPYSSKSPDMVIPDTSKSPNFAHSIKMYP</sequence>
<comment type="caution">
    <text evidence="1">The sequence shown here is derived from an EMBL/GenBank/DDBJ whole genome shotgun (WGS) entry which is preliminary data.</text>
</comment>
<reference evidence="1" key="1">
    <citation type="submission" date="2020-08" db="EMBL/GenBank/DDBJ databases">
        <title>Multicomponent nature underlies the extraordinary mechanical properties of spider dragline silk.</title>
        <authorList>
            <person name="Kono N."/>
            <person name="Nakamura H."/>
            <person name="Mori M."/>
            <person name="Yoshida Y."/>
            <person name="Ohtoshi R."/>
            <person name="Malay A.D."/>
            <person name="Moran D.A.P."/>
            <person name="Tomita M."/>
            <person name="Numata K."/>
            <person name="Arakawa K."/>
        </authorList>
    </citation>
    <scope>NUCLEOTIDE SEQUENCE</scope>
</reference>
<protein>
    <submittedName>
        <fullName evidence="1">Uncharacterized protein</fullName>
    </submittedName>
</protein>
<proteinExistence type="predicted"/>
<gene>
    <name evidence="1" type="ORF">TNCV_4072481</name>
</gene>
<dbReference type="AlphaFoldDB" id="A0A8X6W869"/>
<evidence type="ECO:0000313" key="1">
    <source>
        <dbReference type="EMBL" id="GFY29935.1"/>
    </source>
</evidence>
<accession>A0A8X6W869</accession>
<dbReference type="Proteomes" id="UP000887159">
    <property type="component" value="Unassembled WGS sequence"/>
</dbReference>
<organism evidence="1 2">
    <name type="scientific">Trichonephila clavipes</name>
    <name type="common">Golden silk orbweaver</name>
    <name type="synonym">Nephila clavipes</name>
    <dbReference type="NCBI Taxonomy" id="2585209"/>
    <lineage>
        <taxon>Eukaryota</taxon>
        <taxon>Metazoa</taxon>
        <taxon>Ecdysozoa</taxon>
        <taxon>Arthropoda</taxon>
        <taxon>Chelicerata</taxon>
        <taxon>Arachnida</taxon>
        <taxon>Araneae</taxon>
        <taxon>Araneomorphae</taxon>
        <taxon>Entelegynae</taxon>
        <taxon>Araneoidea</taxon>
        <taxon>Nephilidae</taxon>
        <taxon>Trichonephila</taxon>
    </lineage>
</organism>
<keyword evidence="2" id="KW-1185">Reference proteome</keyword>